<feature type="region of interest" description="Disordered" evidence="1">
    <location>
        <begin position="89"/>
        <end position="136"/>
    </location>
</feature>
<proteinExistence type="predicted"/>
<evidence type="ECO:0000313" key="3">
    <source>
        <dbReference type="Proteomes" id="UP001064933"/>
    </source>
</evidence>
<dbReference type="RefSeq" id="WP_261758715.1">
    <property type="nucleotide sequence ID" value="NZ_CP104562.2"/>
</dbReference>
<dbReference type="EMBL" id="CP104562">
    <property type="protein sequence ID" value="UXH78884.1"/>
    <property type="molecule type" value="Genomic_DNA"/>
</dbReference>
<sequence>METSPGPSVPPKALGVASADAVTASVRDLGAPRAAGTAHSAAGKRGGSSGEAEAGRRFTLVALARSAVALTGVLATARYAGAIPLGMGPAPASAATSPVPDPMARGGASSTGAPAPAPASQIPAPRSVASSGDAVPSSGLLRLRTASQSGSPLKYSSGDPQRPGLCGEIVTALLRADPDLRLDGVEQRVPLRRVELMLGRREIDVFFCLLDAEHRSPLMRYLPVPLYRVRHVLAMRADDPRVPRNWDELRAFARTEPLLVQQGTKLAGTLREADVRHVESARTDRDAMEMLVRGRATAVYGQDLGLRQAQRGTELERLVRIGPTVFQEDVQYAVVSRGVSAPVVARLTERLRQLAVSGELARLAERYR</sequence>
<organism evidence="2 3">
    <name type="scientific">Roseateles amylovorans</name>
    <dbReference type="NCBI Taxonomy" id="2978473"/>
    <lineage>
        <taxon>Bacteria</taxon>
        <taxon>Pseudomonadati</taxon>
        <taxon>Pseudomonadota</taxon>
        <taxon>Betaproteobacteria</taxon>
        <taxon>Burkholderiales</taxon>
        <taxon>Sphaerotilaceae</taxon>
        <taxon>Roseateles</taxon>
    </lineage>
</organism>
<dbReference type="Gene3D" id="3.40.190.10">
    <property type="entry name" value="Periplasmic binding protein-like II"/>
    <property type="match status" value="2"/>
</dbReference>
<evidence type="ECO:0000313" key="2">
    <source>
        <dbReference type="EMBL" id="UXH78884.1"/>
    </source>
</evidence>
<gene>
    <name evidence="2" type="ORF">N4261_02780</name>
</gene>
<accession>A0ABY6B0G4</accession>
<feature type="region of interest" description="Disordered" evidence="1">
    <location>
        <begin position="28"/>
        <end position="52"/>
    </location>
</feature>
<name>A0ABY6B0G4_9BURK</name>
<keyword evidence="3" id="KW-1185">Reference proteome</keyword>
<dbReference type="SUPFAM" id="SSF53850">
    <property type="entry name" value="Periplasmic binding protein-like II"/>
    <property type="match status" value="1"/>
</dbReference>
<feature type="compositionally biased region" description="Low complexity" evidence="1">
    <location>
        <begin position="89"/>
        <end position="125"/>
    </location>
</feature>
<reference evidence="2" key="1">
    <citation type="submission" date="2022-10" db="EMBL/GenBank/DDBJ databases">
        <title>Characterization and whole genome sequencing of a new Roseateles species, isolated from fresh water.</title>
        <authorList>
            <person name="Guliayeva D.Y."/>
            <person name="Akhremchuk A.E."/>
            <person name="Sikolenko M.A."/>
            <person name="Valentovich L.N."/>
            <person name="Sidarenka A.V."/>
        </authorList>
    </citation>
    <scope>NUCLEOTIDE SEQUENCE</scope>
    <source>
        <strain evidence="2">BIM B-1768</strain>
    </source>
</reference>
<dbReference type="Proteomes" id="UP001064933">
    <property type="component" value="Chromosome"/>
</dbReference>
<evidence type="ECO:0000256" key="1">
    <source>
        <dbReference type="SAM" id="MobiDB-lite"/>
    </source>
</evidence>
<protein>
    <submittedName>
        <fullName evidence="2">Transporter substrate-binding domain-containing protein</fullName>
    </submittedName>
</protein>